<evidence type="ECO:0000313" key="5">
    <source>
        <dbReference type="Proteomes" id="UP000637774"/>
    </source>
</evidence>
<protein>
    <recommendedName>
        <fullName evidence="3">Glycosyl hydrolase family 13 catalytic domain-containing protein</fullName>
    </recommendedName>
</protein>
<keyword evidence="5" id="KW-1185">Reference proteome</keyword>
<comment type="caution">
    <text evidence="4">The sequence shown here is derived from an EMBL/GenBank/DDBJ whole genome shotgun (WGS) entry which is preliminary data.</text>
</comment>
<dbReference type="InterPro" id="IPR006047">
    <property type="entry name" value="GH13_cat_dom"/>
</dbReference>
<dbReference type="Proteomes" id="UP000637774">
    <property type="component" value="Unassembled WGS sequence"/>
</dbReference>
<evidence type="ECO:0000259" key="3">
    <source>
        <dbReference type="SMART" id="SM00642"/>
    </source>
</evidence>
<dbReference type="Gene3D" id="2.60.40.10">
    <property type="entry name" value="Immunoglobulins"/>
    <property type="match status" value="1"/>
</dbReference>
<dbReference type="RefSeq" id="WP_188563324.1">
    <property type="nucleotide sequence ID" value="NZ_BMGY01000045.1"/>
</dbReference>
<dbReference type="Pfam" id="PF18962">
    <property type="entry name" value="Por_Secre_tail"/>
    <property type="match status" value="1"/>
</dbReference>
<dbReference type="SMART" id="SM00642">
    <property type="entry name" value="Aamy"/>
    <property type="match status" value="1"/>
</dbReference>
<dbReference type="SUPFAM" id="SSF81296">
    <property type="entry name" value="E set domains"/>
    <property type="match status" value="1"/>
</dbReference>
<evidence type="ECO:0000256" key="2">
    <source>
        <dbReference type="SAM" id="SignalP"/>
    </source>
</evidence>
<organism evidence="4 5">
    <name type="scientific">Hymenobacter frigidus</name>
    <dbReference type="NCBI Taxonomy" id="1524095"/>
    <lineage>
        <taxon>Bacteria</taxon>
        <taxon>Pseudomonadati</taxon>
        <taxon>Bacteroidota</taxon>
        <taxon>Cytophagia</taxon>
        <taxon>Cytophagales</taxon>
        <taxon>Hymenobacteraceae</taxon>
        <taxon>Hymenobacter</taxon>
    </lineage>
</organism>
<sequence length="929" mass="101918">MQTFRRIAGLFLLLLTWAAQAQVVTSQPVFFTENTSVTITYDASKGNAGLINFTGDVYIWTGTVTNLSATNTTWRNVKSPSFGQADPAALMTRDATNPNLYRITFTPRTFYPVPANETILRLGMIFKNANGSTVGRATDGSDIFVDVYQGGAAVRLTQPASGGNPLFVAPNVALPVSGSSAQPANLVLTLNGVQVAQAPNATTISTTATPTQTGRSVLRLTAGTGATAVSDSVILVVRPAVTVAALPAGAKEGVTYLPGGTSVILALTAPNKQFVYAVGEFNNFQPANAGYMNRTPNGNTWWVQINGLVAGREYAYQYLVDGVLRIADPYTEKVLDPNNDRFIPAITYPGLTYPAGQTGIMATLQTNQPAYQWQVNNFVRPAKTDLVIYELHLRDFIARHDYQTLRDTLGYLQRLGVNCIGLMPVNEFEGNDSWGYNPSFHLALDKYYGTKNSFKAFIDEAHRRGMAVVLDVVLNHAFGQNPMYQMYSDGGGATADSPWFNRVATHPYNVGNDFNHESAFTKTYSKNVMDYWVNEYRVDGYRFDLSKGFTQVNTGNNVGTWGNYDQSRINIWMDYYNHMQATRAGTYVILEHFADNSEETVLANAGMMLWGNMSGDYGRAGQGRSANFTGGYFGARGWQQSGLVTYMESHDEQRMMHEALASGLSDGAGYDIKNQTTALARMQMNAAFFFPIPGPKMIWQFGELGYEIDINQNGRTGSKPILWNYLQEPGRRRLRDTYANLIALRKEPGFSTAAFTYQLGSQSKVMHLTDPALKVTVVGNFGVFFDQIDPDFQQTGKWYNYLTGDSINVTNTHALLDLRAGEFAVYTASRIRRVALATTSQTVANALHLSVAPNPASQQTSLQYVLPSAGMVQVSVRNVLGQQVVALPATREATGSHTRELPLGNLAPGVYIVQVQAANRQQTLRLVIN</sequence>
<dbReference type="InterPro" id="IPR014756">
    <property type="entry name" value="Ig_E-set"/>
</dbReference>
<gene>
    <name evidence="4" type="ORF">GCM10011495_34290</name>
</gene>
<dbReference type="Pfam" id="PF16328">
    <property type="entry name" value="DUF4961"/>
    <property type="match status" value="1"/>
</dbReference>
<name>A0ABQ2AFU9_9BACT</name>
<dbReference type="Gene3D" id="3.20.20.80">
    <property type="entry name" value="Glycosidases"/>
    <property type="match status" value="1"/>
</dbReference>
<evidence type="ECO:0000313" key="4">
    <source>
        <dbReference type="EMBL" id="GGH89818.1"/>
    </source>
</evidence>
<feature type="domain" description="Glycosyl hydrolase family 13 catalytic" evidence="3">
    <location>
        <begin position="390"/>
        <end position="745"/>
    </location>
</feature>
<dbReference type="PANTHER" id="PTHR43002">
    <property type="entry name" value="GLYCOGEN DEBRANCHING ENZYME"/>
    <property type="match status" value="1"/>
</dbReference>
<feature type="signal peptide" evidence="2">
    <location>
        <begin position="1"/>
        <end position="21"/>
    </location>
</feature>
<dbReference type="InterPro" id="IPR017853">
    <property type="entry name" value="GH"/>
</dbReference>
<dbReference type="InterPro" id="IPR026444">
    <property type="entry name" value="Secre_tail"/>
</dbReference>
<reference evidence="5" key="1">
    <citation type="journal article" date="2019" name="Int. J. Syst. Evol. Microbiol.">
        <title>The Global Catalogue of Microorganisms (GCM) 10K type strain sequencing project: providing services to taxonomists for standard genome sequencing and annotation.</title>
        <authorList>
            <consortium name="The Broad Institute Genomics Platform"/>
            <consortium name="The Broad Institute Genome Sequencing Center for Infectious Disease"/>
            <person name="Wu L."/>
            <person name="Ma J."/>
        </authorList>
    </citation>
    <scope>NUCLEOTIDE SEQUENCE [LARGE SCALE GENOMIC DNA]</scope>
    <source>
        <strain evidence="5">CGMCC 1.14966</strain>
    </source>
</reference>
<proteinExistence type="inferred from homology"/>
<dbReference type="CDD" id="cd11350">
    <property type="entry name" value="AmyAc_4"/>
    <property type="match status" value="1"/>
</dbReference>
<dbReference type="EMBL" id="BMGY01000045">
    <property type="protein sequence ID" value="GGH89818.1"/>
    <property type="molecule type" value="Genomic_DNA"/>
</dbReference>
<dbReference type="InterPro" id="IPR032522">
    <property type="entry name" value="DUF4961"/>
</dbReference>
<feature type="chain" id="PRO_5047439066" description="Glycosyl hydrolase family 13 catalytic domain-containing protein" evidence="2">
    <location>
        <begin position="22"/>
        <end position="929"/>
    </location>
</feature>
<keyword evidence="2" id="KW-0732">Signal</keyword>
<evidence type="ECO:0000256" key="1">
    <source>
        <dbReference type="ARBA" id="ARBA00008061"/>
    </source>
</evidence>
<dbReference type="NCBIfam" id="TIGR04183">
    <property type="entry name" value="Por_Secre_tail"/>
    <property type="match status" value="1"/>
</dbReference>
<accession>A0ABQ2AFU9</accession>
<comment type="similarity">
    <text evidence="1">Belongs to the glycosyl hydrolase 13 family.</text>
</comment>
<dbReference type="InterPro" id="IPR013783">
    <property type="entry name" value="Ig-like_fold"/>
</dbReference>
<dbReference type="Pfam" id="PF00128">
    <property type="entry name" value="Alpha-amylase"/>
    <property type="match status" value="1"/>
</dbReference>
<dbReference type="SUPFAM" id="SSF51445">
    <property type="entry name" value="(Trans)glycosidases"/>
    <property type="match status" value="1"/>
</dbReference>